<gene>
    <name evidence="2" type="ORF">FLO80_04480</name>
</gene>
<proteinExistence type="predicted"/>
<keyword evidence="3" id="KW-1185">Reference proteome</keyword>
<evidence type="ECO:0000259" key="1">
    <source>
        <dbReference type="Pfam" id="PF00534"/>
    </source>
</evidence>
<dbReference type="PANTHER" id="PTHR12526">
    <property type="entry name" value="GLYCOSYLTRANSFERASE"/>
    <property type="match status" value="1"/>
</dbReference>
<dbReference type="GO" id="GO:0016757">
    <property type="term" value="F:glycosyltransferase activity"/>
    <property type="evidence" value="ECO:0007669"/>
    <property type="project" value="InterPro"/>
</dbReference>
<dbReference type="AlphaFoldDB" id="A0A5A9ZU50"/>
<organism evidence="2 3">
    <name type="scientific">Aquicoccus porphyridii</name>
    <dbReference type="NCBI Taxonomy" id="1852029"/>
    <lineage>
        <taxon>Bacteria</taxon>
        <taxon>Pseudomonadati</taxon>
        <taxon>Pseudomonadota</taxon>
        <taxon>Alphaproteobacteria</taxon>
        <taxon>Rhodobacterales</taxon>
        <taxon>Paracoccaceae</taxon>
        <taxon>Aquicoccus</taxon>
    </lineage>
</organism>
<accession>A0A5A9ZU50</accession>
<dbReference type="PANTHER" id="PTHR12526:SF636">
    <property type="entry name" value="BLL3647 PROTEIN"/>
    <property type="match status" value="1"/>
</dbReference>
<protein>
    <submittedName>
        <fullName evidence="2">Glycosyltransferase family 4 protein</fullName>
    </submittedName>
</protein>
<dbReference type="NCBIfam" id="NF041876">
    <property type="entry name" value="EPS_EpsE"/>
    <property type="match status" value="1"/>
</dbReference>
<evidence type="ECO:0000313" key="2">
    <source>
        <dbReference type="EMBL" id="KAA0920522.1"/>
    </source>
</evidence>
<dbReference type="SUPFAM" id="SSF53756">
    <property type="entry name" value="UDP-Glycosyltransferase/glycogen phosphorylase"/>
    <property type="match status" value="1"/>
</dbReference>
<sequence>MKIGILIPQFPGQTHIFFWREILELEKMGGSVALFSTRPPPSALIAHDWSDAAIARTTYLVDMAPANAALALARAPLAALRRDLRAEPRAFARDVVLSLPAARRLVLACRARGITHVHAHSCGRAALICALANRMFGLSYSLTLHGALADYGPGQGFKWRHAAFGCAVSRRLIRDLKATLGPDLPDDLHLQPMGVDTDVLSRDAPYRPPDPGQPLQLFSCGRLNRLKGHQDLLQALRHLRESGLDARLEIAGEDDNGGSGFRIELQADIARLGLEDHVTLLGAIDAGAVRDHLQQAHLFVLATWHEALGVAYMEAMSMGVPTIGTETGGVPELITSGRDGLLVPPRDPETLACAIGELATDPARLAALSKAGRARVIENFSSARGARTLIDALTGT</sequence>
<reference evidence="2 3" key="1">
    <citation type="submission" date="2019-07" db="EMBL/GenBank/DDBJ databases">
        <title>Aquicoccus porphyridii gen. nov., sp. nov., isolated from a small marine red alga, Porphyridium marinum.</title>
        <authorList>
            <person name="Liu L."/>
        </authorList>
    </citation>
    <scope>NUCLEOTIDE SEQUENCE [LARGE SCALE GENOMIC DNA]</scope>
    <source>
        <strain evidence="2 3">L1 8-17</strain>
    </source>
</reference>
<dbReference type="RefSeq" id="WP_111363493.1">
    <property type="nucleotide sequence ID" value="NZ_VINQ01000002.1"/>
</dbReference>
<name>A0A5A9ZU50_9RHOB</name>
<dbReference type="Gene3D" id="3.40.50.2000">
    <property type="entry name" value="Glycogen Phosphorylase B"/>
    <property type="match status" value="2"/>
</dbReference>
<keyword evidence="2" id="KW-0808">Transferase</keyword>
<feature type="domain" description="Glycosyl transferase family 1" evidence="1">
    <location>
        <begin position="212"/>
        <end position="374"/>
    </location>
</feature>
<evidence type="ECO:0000313" key="3">
    <source>
        <dbReference type="Proteomes" id="UP000325291"/>
    </source>
</evidence>
<dbReference type="EMBL" id="VINQ01000002">
    <property type="protein sequence ID" value="KAA0920522.1"/>
    <property type="molecule type" value="Genomic_DNA"/>
</dbReference>
<dbReference type="Pfam" id="PF00534">
    <property type="entry name" value="Glycos_transf_1"/>
    <property type="match status" value="1"/>
</dbReference>
<dbReference type="Proteomes" id="UP000325291">
    <property type="component" value="Unassembled WGS sequence"/>
</dbReference>
<dbReference type="InterPro" id="IPR001296">
    <property type="entry name" value="Glyco_trans_1"/>
</dbReference>
<dbReference type="CDD" id="cd03801">
    <property type="entry name" value="GT4_PimA-like"/>
    <property type="match status" value="1"/>
</dbReference>
<comment type="caution">
    <text evidence="2">The sequence shown here is derived from an EMBL/GenBank/DDBJ whole genome shotgun (WGS) entry which is preliminary data.</text>
</comment>